<evidence type="ECO:0000259" key="9">
    <source>
        <dbReference type="Pfam" id="PF25198"/>
    </source>
</evidence>
<keyword evidence="7" id="KW-0449">Lipoprotein</keyword>
<evidence type="ECO:0000256" key="1">
    <source>
        <dbReference type="ARBA" id="ARBA00004635"/>
    </source>
</evidence>
<dbReference type="Gene3D" id="3.30.300.210">
    <property type="entry name" value="Nutrient germinant receptor protein C, domain 3"/>
    <property type="match status" value="1"/>
</dbReference>
<organism evidence="10 11">
    <name type="scientific">Paenibacillus gyeongsangnamensis</name>
    <dbReference type="NCBI Taxonomy" id="3388067"/>
    <lineage>
        <taxon>Bacteria</taxon>
        <taxon>Bacillati</taxon>
        <taxon>Bacillota</taxon>
        <taxon>Bacilli</taxon>
        <taxon>Bacillales</taxon>
        <taxon>Paenibacillaceae</taxon>
        <taxon>Paenibacillus</taxon>
    </lineage>
</organism>
<comment type="similarity">
    <text evidence="2">Belongs to the GerABKC lipoprotein family.</text>
</comment>
<evidence type="ECO:0000256" key="3">
    <source>
        <dbReference type="ARBA" id="ARBA00022544"/>
    </source>
</evidence>
<dbReference type="InterPro" id="IPR046953">
    <property type="entry name" value="Spore_GerAC-like_C"/>
</dbReference>
<dbReference type="Pfam" id="PF05504">
    <property type="entry name" value="Spore_GerAC"/>
    <property type="match status" value="1"/>
</dbReference>
<keyword evidence="5" id="KW-0472">Membrane</keyword>
<evidence type="ECO:0000256" key="5">
    <source>
        <dbReference type="ARBA" id="ARBA00023136"/>
    </source>
</evidence>
<dbReference type="Pfam" id="PF25198">
    <property type="entry name" value="Spore_GerAC_N"/>
    <property type="match status" value="1"/>
</dbReference>
<sequence>MKKGIRLFVVGSILFVLTSCGFKDIDKRFFVTAMGVDLSGDQAKPYLVTLKLAISRTQTQPGKEEFLIIQEKGATITEAVRLMKSKADKELEFGHAKVIVFGEKLARDNIKKTMDWFNRRRDIQKVAFVAVGSPDAESILKLKPKSEQIPGNALILSFAQEGANSAYILTEYLFDFNRRLTTPGIDPVLPVVEVGKESYNIRRAAIFDKTKLIYILTRDETRLLNELAFQISKFEGVVEAGDIKIAISFEKLSVKHKIVTPGQGTPYVLVKVKADGVVEEADKTLAKKDWKIYEKESEKSFEQRYSIVLKKIQKLGVDPIGFGEDYFASHFSGKSDWKAWTELYPQIDFRFKVKVGIKGPGNVY</sequence>
<keyword evidence="6" id="KW-0564">Palmitate</keyword>
<evidence type="ECO:0000259" key="8">
    <source>
        <dbReference type="Pfam" id="PF05504"/>
    </source>
</evidence>
<gene>
    <name evidence="10" type="ORF">O9H85_32935</name>
</gene>
<dbReference type="NCBIfam" id="TIGR02887">
    <property type="entry name" value="spore_ger_x_C"/>
    <property type="match status" value="1"/>
</dbReference>
<proteinExistence type="inferred from homology"/>
<feature type="domain" description="Spore germination GerAC-like C-terminal" evidence="8">
    <location>
        <begin position="204"/>
        <end position="361"/>
    </location>
</feature>
<feature type="domain" description="Spore germination protein N-terminal" evidence="9">
    <location>
        <begin position="23"/>
        <end position="194"/>
    </location>
</feature>
<keyword evidence="4" id="KW-0732">Signal</keyword>
<dbReference type="InterPro" id="IPR057336">
    <property type="entry name" value="GerAC_N"/>
</dbReference>
<dbReference type="EMBL" id="JAQAGZ010000031">
    <property type="protein sequence ID" value="MCZ8517073.1"/>
    <property type="molecule type" value="Genomic_DNA"/>
</dbReference>
<dbReference type="InterPro" id="IPR008844">
    <property type="entry name" value="Spore_GerAC-like"/>
</dbReference>
<keyword evidence="11" id="KW-1185">Reference proteome</keyword>
<evidence type="ECO:0000256" key="6">
    <source>
        <dbReference type="ARBA" id="ARBA00023139"/>
    </source>
</evidence>
<dbReference type="InterPro" id="IPR038501">
    <property type="entry name" value="Spore_GerAC_C_sf"/>
</dbReference>
<dbReference type="PANTHER" id="PTHR35789">
    <property type="entry name" value="SPORE GERMINATION PROTEIN B3"/>
    <property type="match status" value="1"/>
</dbReference>
<evidence type="ECO:0000256" key="7">
    <source>
        <dbReference type="ARBA" id="ARBA00023288"/>
    </source>
</evidence>
<dbReference type="PROSITE" id="PS51257">
    <property type="entry name" value="PROKAR_LIPOPROTEIN"/>
    <property type="match status" value="1"/>
</dbReference>
<evidence type="ECO:0000256" key="2">
    <source>
        <dbReference type="ARBA" id="ARBA00007886"/>
    </source>
</evidence>
<keyword evidence="3" id="KW-0309">Germination</keyword>
<evidence type="ECO:0000313" key="10">
    <source>
        <dbReference type="EMBL" id="MCZ8517073.1"/>
    </source>
</evidence>
<name>A0ABT4QJL8_9BACL</name>
<comment type="subcellular location">
    <subcellularLocation>
        <location evidence="1">Membrane</location>
        <topology evidence="1">Lipid-anchor</topology>
    </subcellularLocation>
</comment>
<evidence type="ECO:0000313" key="11">
    <source>
        <dbReference type="Proteomes" id="UP001527882"/>
    </source>
</evidence>
<comment type="caution">
    <text evidence="10">The sequence shown here is derived from an EMBL/GenBank/DDBJ whole genome shotgun (WGS) entry which is preliminary data.</text>
</comment>
<reference evidence="10 11" key="1">
    <citation type="submission" date="2022-12" db="EMBL/GenBank/DDBJ databases">
        <title>Draft genome sequence of Paenibacillus sp. dW9.</title>
        <authorList>
            <person name="Choi E.-W."/>
            <person name="Kim D.-U."/>
        </authorList>
    </citation>
    <scope>NUCLEOTIDE SEQUENCE [LARGE SCALE GENOMIC DNA]</scope>
    <source>
        <strain evidence="11">dW9</strain>
    </source>
</reference>
<evidence type="ECO:0000256" key="4">
    <source>
        <dbReference type="ARBA" id="ARBA00022729"/>
    </source>
</evidence>
<protein>
    <submittedName>
        <fullName evidence="10">Ger(X)C family spore germination protein</fullName>
    </submittedName>
</protein>
<dbReference type="Proteomes" id="UP001527882">
    <property type="component" value="Unassembled WGS sequence"/>
</dbReference>
<accession>A0ABT4QJL8</accession>
<dbReference type="RefSeq" id="WP_269885607.1">
    <property type="nucleotide sequence ID" value="NZ_JAQAGZ010000031.1"/>
</dbReference>
<dbReference type="PANTHER" id="PTHR35789:SF1">
    <property type="entry name" value="SPORE GERMINATION PROTEIN B3"/>
    <property type="match status" value="1"/>
</dbReference>